<evidence type="ECO:0000256" key="1">
    <source>
        <dbReference type="SAM" id="MobiDB-lite"/>
    </source>
</evidence>
<gene>
    <name evidence="2" type="ORF">SMN809_LOCUS40767</name>
</gene>
<evidence type="ECO:0000313" key="3">
    <source>
        <dbReference type="Proteomes" id="UP000676336"/>
    </source>
</evidence>
<feature type="non-terminal residue" evidence="2">
    <location>
        <position position="78"/>
    </location>
</feature>
<evidence type="ECO:0000313" key="2">
    <source>
        <dbReference type="EMBL" id="CAF4642837.1"/>
    </source>
</evidence>
<dbReference type="Proteomes" id="UP000676336">
    <property type="component" value="Unassembled WGS sequence"/>
</dbReference>
<dbReference type="AlphaFoldDB" id="A0A8S2ZML4"/>
<feature type="region of interest" description="Disordered" evidence="1">
    <location>
        <begin position="21"/>
        <end position="44"/>
    </location>
</feature>
<protein>
    <submittedName>
        <fullName evidence="2">Uncharacterized protein</fullName>
    </submittedName>
</protein>
<organism evidence="2 3">
    <name type="scientific">Rotaria magnacalcarata</name>
    <dbReference type="NCBI Taxonomy" id="392030"/>
    <lineage>
        <taxon>Eukaryota</taxon>
        <taxon>Metazoa</taxon>
        <taxon>Spiralia</taxon>
        <taxon>Gnathifera</taxon>
        <taxon>Rotifera</taxon>
        <taxon>Eurotatoria</taxon>
        <taxon>Bdelloidea</taxon>
        <taxon>Philodinida</taxon>
        <taxon>Philodinidae</taxon>
        <taxon>Rotaria</taxon>
    </lineage>
</organism>
<name>A0A8S2ZML4_9BILA</name>
<dbReference type="EMBL" id="CAJOBI010113169">
    <property type="protein sequence ID" value="CAF4642837.1"/>
    <property type="molecule type" value="Genomic_DNA"/>
</dbReference>
<reference evidence="2" key="1">
    <citation type="submission" date="2021-02" db="EMBL/GenBank/DDBJ databases">
        <authorList>
            <person name="Nowell W R."/>
        </authorList>
    </citation>
    <scope>NUCLEOTIDE SEQUENCE</scope>
</reference>
<proteinExistence type="predicted"/>
<comment type="caution">
    <text evidence="2">The sequence shown here is derived from an EMBL/GenBank/DDBJ whole genome shotgun (WGS) entry which is preliminary data.</text>
</comment>
<sequence>MLQFRESLVRSLLLGVPFENVKPGPRERSTSQTKRKLADHQLVEKQGSDHDVRIRCVGCYAKNREQQSREACHAATKR</sequence>
<accession>A0A8S2ZML4</accession>